<proteinExistence type="predicted"/>
<evidence type="ECO:0000313" key="1">
    <source>
        <dbReference type="EMBL" id="SNW62559.1"/>
    </source>
</evidence>
<keyword evidence="2" id="KW-1185">Reference proteome</keyword>
<name>A0A2I2L523_9VIRU</name>
<gene>
    <name evidence="1" type="ORF">ORPV_655</name>
</gene>
<dbReference type="KEGG" id="vg:35382467"/>
<dbReference type="RefSeq" id="YP_009448861.1">
    <property type="nucleotide sequence ID" value="NC_036594.1"/>
</dbReference>
<evidence type="ECO:0000313" key="2">
    <source>
        <dbReference type="Proteomes" id="UP000236316"/>
    </source>
</evidence>
<protein>
    <submittedName>
        <fullName evidence="1">Uncharacterized protein</fullName>
    </submittedName>
</protein>
<accession>A0A2I2L523</accession>
<sequence>MSKIYIDSIEHDVSDMKVGETSVFGYVTVVKDKDGYNVYASAPGIMSSLEGAMLPLYIKRNGLTINMGGKPF</sequence>
<dbReference type="EMBL" id="LT906555">
    <property type="protein sequence ID" value="SNW62559.1"/>
    <property type="molecule type" value="Genomic_DNA"/>
</dbReference>
<reference evidence="1" key="1">
    <citation type="submission" date="2017-08" db="EMBL/GenBank/DDBJ databases">
        <authorList>
            <consortium name="Urmite Genomes"/>
        </authorList>
    </citation>
    <scope>NUCLEOTIDE SEQUENCE [LARGE SCALE GENOMIC DNA]</scope>
    <source>
        <strain evidence="1">IHUMI-LCC2</strain>
    </source>
</reference>
<dbReference type="Proteomes" id="UP000236316">
    <property type="component" value="Segment"/>
</dbReference>
<organism evidence="1">
    <name type="scientific">Orpheovirus IHUMI-LCC2</name>
    <dbReference type="NCBI Taxonomy" id="2023057"/>
    <lineage>
        <taxon>Viruses</taxon>
        <taxon>Varidnaviria</taxon>
        <taxon>Bamfordvirae</taxon>
        <taxon>Nucleocytoviricota</taxon>
        <taxon>Megaviricetes</taxon>
        <taxon>Pimascovirales</taxon>
        <taxon>Ocovirineae</taxon>
        <taxon>Orpheoviridae</taxon>
        <taxon>Alphaorpheovirus</taxon>
        <taxon>Alphaorpheovirus massiliense</taxon>
    </lineage>
</organism>
<dbReference type="GeneID" id="35382467"/>